<dbReference type="Proteomes" id="UP000077428">
    <property type="component" value="Unassembled WGS sequence"/>
</dbReference>
<accession>A0A165ZXC8</accession>
<proteinExistence type="predicted"/>
<name>A0A165ZXC8_METOA</name>
<evidence type="ECO:0000259" key="1">
    <source>
        <dbReference type="Pfam" id="PF00534"/>
    </source>
</evidence>
<dbReference type="OrthoDB" id="77357at2157"/>
<keyword evidence="4" id="KW-1185">Reference proteome</keyword>
<dbReference type="GO" id="GO:0005975">
    <property type="term" value="P:carbohydrate metabolic process"/>
    <property type="evidence" value="ECO:0007669"/>
    <property type="project" value="InterPro"/>
</dbReference>
<organism evidence="3 4">
    <name type="scientific">Methanobrevibacter oralis</name>
    <dbReference type="NCBI Taxonomy" id="66851"/>
    <lineage>
        <taxon>Archaea</taxon>
        <taxon>Methanobacteriati</taxon>
        <taxon>Methanobacteriota</taxon>
        <taxon>Methanomada group</taxon>
        <taxon>Methanobacteria</taxon>
        <taxon>Methanobacteriales</taxon>
        <taxon>Methanobacteriaceae</taxon>
        <taxon>Methanobrevibacter</taxon>
    </lineage>
</organism>
<dbReference type="Pfam" id="PF03033">
    <property type="entry name" value="Glyco_transf_28"/>
    <property type="match status" value="1"/>
</dbReference>
<dbReference type="GO" id="GO:0016758">
    <property type="term" value="F:hexosyltransferase activity"/>
    <property type="evidence" value="ECO:0007669"/>
    <property type="project" value="InterPro"/>
</dbReference>
<comment type="caution">
    <text evidence="3">The sequence shown here is derived from an EMBL/GenBank/DDBJ whole genome shotgun (WGS) entry which is preliminary data.</text>
</comment>
<gene>
    <name evidence="3" type="primary">murG</name>
    <name evidence="3" type="ORF">MBORA_15300</name>
</gene>
<dbReference type="AlphaFoldDB" id="A0A165ZXC8"/>
<feature type="domain" description="Glycosyltransferase family 28 N-terminal" evidence="2">
    <location>
        <begin position="5"/>
        <end position="118"/>
    </location>
</feature>
<dbReference type="InterPro" id="IPR001296">
    <property type="entry name" value="Glyco_trans_1"/>
</dbReference>
<reference evidence="4" key="1">
    <citation type="journal article" date="2016" name="Genome Announc.">
        <title>Draft Genome Sequences of Methanobrevibacter curvatus DSM11111, Methanobrevibacter cuticularis DSM11139, Methanobrevibacter filiformis DSM11501, and Methanobrevibacter oralis DSM7256.</title>
        <authorList>
            <person name="Poehlein A."/>
            <person name="Seedorf H."/>
        </authorList>
    </citation>
    <scope>NUCLEOTIDE SEQUENCE [LARGE SCALE GENOMIC DNA]</scope>
    <source>
        <strain evidence="4">DSM 7256 / JCM 30027 / ZR</strain>
    </source>
</reference>
<protein>
    <submittedName>
        <fullName evidence="3">UDP-N-acetylglucosamine--N-acetylmuramyl-(Pentapeptide) pyrophosphoryl-undecaprenol N-acetylglucosamine transferase</fullName>
        <ecNumber evidence="3">2.4.1.227</ecNumber>
    </submittedName>
</protein>
<dbReference type="InterPro" id="IPR004276">
    <property type="entry name" value="GlycoTrans_28_N"/>
</dbReference>
<dbReference type="Gene3D" id="3.40.50.2000">
    <property type="entry name" value="Glycogen Phosphorylase B"/>
    <property type="match status" value="2"/>
</dbReference>
<dbReference type="PATRIC" id="fig|66851.6.peg.1672"/>
<dbReference type="SUPFAM" id="SSF53756">
    <property type="entry name" value="UDP-Glycosyltransferase/glycogen phosphorylase"/>
    <property type="match status" value="1"/>
</dbReference>
<feature type="domain" description="Glycosyl transferase family 1" evidence="1">
    <location>
        <begin position="184"/>
        <end position="319"/>
    </location>
</feature>
<dbReference type="RefSeq" id="WP_042693546.1">
    <property type="nucleotide sequence ID" value="NZ_CABMAB010000022.1"/>
</dbReference>
<evidence type="ECO:0000259" key="2">
    <source>
        <dbReference type="Pfam" id="PF03033"/>
    </source>
</evidence>
<sequence>MKCLFIITGRGIGGDSMISLNTIKALEKKGVKCEVALDSAAHDTMFDDKGYNWHRISVPQAGGHAATKISTIKAAFRLIKASFKARSLIKKLDVDFVVGVLGGGAIVGSVGAKLARKPAYSLISTPLDSFVCPKLNKCYILPELNIFKWDKIPKNTDKSFYPLAEDVGSGDAKIALEKLKEYPIFDENKKTIVFSSGSSIFKGVLNGLKIFSDYTDEYNLVLVGRPLKEEYLDLVDENKVIFAGYINWINHLFTYADLSVLTDDGVILAEALTCKTPIVALTRVKWGRYHNMADVFKGAIIESEVEDVVENVNKAFDTMDSLQERALYYADICSNASDDLADKMLKGLK</sequence>
<dbReference type="EC" id="2.4.1.227" evidence="3"/>
<keyword evidence="3" id="KW-0808">Transferase</keyword>
<dbReference type="EMBL" id="LWMU01000092">
    <property type="protein sequence ID" value="KZX11286.1"/>
    <property type="molecule type" value="Genomic_DNA"/>
</dbReference>
<dbReference type="STRING" id="66851.MBORA_15300"/>
<dbReference type="Pfam" id="PF00534">
    <property type="entry name" value="Glycos_transf_1"/>
    <property type="match status" value="1"/>
</dbReference>
<evidence type="ECO:0000313" key="4">
    <source>
        <dbReference type="Proteomes" id="UP000077428"/>
    </source>
</evidence>
<evidence type="ECO:0000313" key="3">
    <source>
        <dbReference type="EMBL" id="KZX11286.1"/>
    </source>
</evidence>
<keyword evidence="3" id="KW-0328">Glycosyltransferase</keyword>